<protein>
    <recommendedName>
        <fullName evidence="2">MGAT4 conserved region domain-containing protein</fullName>
    </recommendedName>
</protein>
<dbReference type="InterPro" id="IPR006759">
    <property type="entry name" value="Glyco_transf_54"/>
</dbReference>
<evidence type="ECO:0000256" key="1">
    <source>
        <dbReference type="SAM" id="SignalP"/>
    </source>
</evidence>
<evidence type="ECO:0000259" key="2">
    <source>
        <dbReference type="Pfam" id="PF04666"/>
    </source>
</evidence>
<dbReference type="InterPro" id="IPR057279">
    <property type="entry name" value="MGAT4"/>
</dbReference>
<dbReference type="AlphaFoldDB" id="A0ABD2IKS9"/>
<accession>A0ABD2IKS9</accession>
<keyword evidence="4" id="KW-1185">Reference proteome</keyword>
<comment type="caution">
    <text evidence="3">The sequence shown here is derived from an EMBL/GenBank/DDBJ whole genome shotgun (WGS) entry which is preliminary data.</text>
</comment>
<feature type="signal peptide" evidence="1">
    <location>
        <begin position="1"/>
        <end position="18"/>
    </location>
</feature>
<sequence>MPLSLLTFLVFSFAFSFSGENEALSNGQNELTAAAIKKPLRLGNVWFDRLNSAEGNESSFDGEMAPAFTRRIDPTALFDFLPHLNKGAVSDLNARVLLRAHRLVRSPPELVLVIPSMRRREHNYLVDTLRNLFTNMRENEKHLVQIVIVLSENPWERHLEEIYGQTVEEIERNFGMEVRRGLIEVITPPSEWFPPNFDRIPSTLGDPPDRMHWRTKQSLDYAYAMFHTRKERPEARFYVQLEDDIITVPGFLSELHRFANAHPDFFVCEFSNLGFIGRLFHNGDDLLHLAYFVLLLYKWQPVDWILTKFISSKYCSLDDSEKQCIKKNILNVVVFRRNPPLFQHIGRHSSLPGKKQNLSETRFNRNKAIAPLVNENPPLDEVQAERATTEQWHAFYEKNAPITMNGTELRQNDADETDDGLTLVEFGYAQNPMAELRGFRLFFVVQFSANLSSVPLPNSLLRVRFLHSFSPLSSFSPSNFSSFSSDAFSLFSSFPPPNSSPLHDYFLLVAKPSLKNVRSIRISLSGGDWTKAIEHFAMTAIQIVTRRNFGTKKTALRAEVRSEADHCFCNGRFDHAFFGRFSEDAFPSHLRRPICSIRRSFAFLASSPNDDG</sequence>
<feature type="domain" description="MGAT4 conserved region" evidence="2">
    <location>
        <begin position="80"/>
        <end position="362"/>
    </location>
</feature>
<organism evidence="3 4">
    <name type="scientific">Heterodera schachtii</name>
    <name type="common">Sugarbeet cyst nematode worm</name>
    <name type="synonym">Tylenchus schachtii</name>
    <dbReference type="NCBI Taxonomy" id="97005"/>
    <lineage>
        <taxon>Eukaryota</taxon>
        <taxon>Metazoa</taxon>
        <taxon>Ecdysozoa</taxon>
        <taxon>Nematoda</taxon>
        <taxon>Chromadorea</taxon>
        <taxon>Rhabditida</taxon>
        <taxon>Tylenchina</taxon>
        <taxon>Tylenchomorpha</taxon>
        <taxon>Tylenchoidea</taxon>
        <taxon>Heteroderidae</taxon>
        <taxon>Heteroderinae</taxon>
        <taxon>Heterodera</taxon>
    </lineage>
</organism>
<evidence type="ECO:0000313" key="3">
    <source>
        <dbReference type="EMBL" id="KAL3078175.1"/>
    </source>
</evidence>
<dbReference type="PANTHER" id="PTHR12062:SF9">
    <property type="entry name" value="ALPHA-1,3-MANNOSYL-GLYCOPROTEIN 4-BETA-N-ACETYLGLUCOSAMINYLTRANSFERASE A, ISOFORM A"/>
    <property type="match status" value="1"/>
</dbReference>
<reference evidence="3 4" key="1">
    <citation type="submission" date="2024-10" db="EMBL/GenBank/DDBJ databases">
        <authorList>
            <person name="Kim D."/>
        </authorList>
    </citation>
    <scope>NUCLEOTIDE SEQUENCE [LARGE SCALE GENOMIC DNA]</scope>
    <source>
        <strain evidence="3">Taebaek</strain>
    </source>
</reference>
<gene>
    <name evidence="3" type="ORF">niasHS_012062</name>
</gene>
<dbReference type="EMBL" id="JBICCN010000315">
    <property type="protein sequence ID" value="KAL3078175.1"/>
    <property type="molecule type" value="Genomic_DNA"/>
</dbReference>
<dbReference type="Proteomes" id="UP001620645">
    <property type="component" value="Unassembled WGS sequence"/>
</dbReference>
<keyword evidence="1" id="KW-0732">Signal</keyword>
<proteinExistence type="predicted"/>
<dbReference type="Pfam" id="PF04666">
    <property type="entry name" value="MGAT4_cons"/>
    <property type="match status" value="1"/>
</dbReference>
<dbReference type="PANTHER" id="PTHR12062">
    <property type="entry name" value="N-ACETYLGLUCOSAMINYLTRANSFERASE VI"/>
    <property type="match status" value="1"/>
</dbReference>
<feature type="chain" id="PRO_5044817784" description="MGAT4 conserved region domain-containing protein" evidence="1">
    <location>
        <begin position="19"/>
        <end position="612"/>
    </location>
</feature>
<evidence type="ECO:0000313" key="4">
    <source>
        <dbReference type="Proteomes" id="UP001620645"/>
    </source>
</evidence>
<name>A0ABD2IKS9_HETSC</name>